<dbReference type="InterPro" id="IPR001647">
    <property type="entry name" value="HTH_TetR"/>
</dbReference>
<dbReference type="Pfam" id="PF17932">
    <property type="entry name" value="TetR_C_24"/>
    <property type="match status" value="1"/>
</dbReference>
<evidence type="ECO:0000256" key="1">
    <source>
        <dbReference type="ARBA" id="ARBA00023125"/>
    </source>
</evidence>
<protein>
    <submittedName>
        <fullName evidence="4">TetR/AcrR family transcriptional regulator</fullName>
    </submittedName>
</protein>
<proteinExistence type="predicted"/>
<sequence>MNTRTPDAGSGGVRQRILDTALRDFHESGFHAATVRNIAKHAGCSAANVYNHFENKDEILVEILRSASDEQFTATRNAVRRASPTPPARWAAAVRAHALYTATNSRECLVANTELRYLQEVDRKRVVGSRDAQEHQFVMLAEAGVSSGDFRIDRVHTAVTAVLSMCAGIALWFRADGPLTAVQVADTYAGYALSLVGFPGGSGAAPVDAEAADMLS</sequence>
<dbReference type="PRINTS" id="PR00455">
    <property type="entry name" value="HTHTETR"/>
</dbReference>
<gene>
    <name evidence="4" type="ORF">HQ605_11180</name>
</gene>
<dbReference type="Proteomes" id="UP001520140">
    <property type="component" value="Unassembled WGS sequence"/>
</dbReference>
<organism evidence="4 5">
    <name type="scientific">Rhodococcoides kroppenstedtii</name>
    <dbReference type="NCBI Taxonomy" id="293050"/>
    <lineage>
        <taxon>Bacteria</taxon>
        <taxon>Bacillati</taxon>
        <taxon>Actinomycetota</taxon>
        <taxon>Actinomycetes</taxon>
        <taxon>Mycobacteriales</taxon>
        <taxon>Nocardiaceae</taxon>
        <taxon>Rhodococcoides</taxon>
    </lineage>
</organism>
<dbReference type="InterPro" id="IPR050109">
    <property type="entry name" value="HTH-type_TetR-like_transc_reg"/>
</dbReference>
<dbReference type="SUPFAM" id="SSF48498">
    <property type="entry name" value="Tetracyclin repressor-like, C-terminal domain"/>
    <property type="match status" value="1"/>
</dbReference>
<accession>A0ABS7NTN5</accession>
<dbReference type="SUPFAM" id="SSF46689">
    <property type="entry name" value="Homeodomain-like"/>
    <property type="match status" value="1"/>
</dbReference>
<dbReference type="Pfam" id="PF00440">
    <property type="entry name" value="TetR_N"/>
    <property type="match status" value="1"/>
</dbReference>
<evidence type="ECO:0000259" key="3">
    <source>
        <dbReference type="PROSITE" id="PS50977"/>
    </source>
</evidence>
<dbReference type="InterPro" id="IPR041490">
    <property type="entry name" value="KstR2_TetR_C"/>
</dbReference>
<feature type="domain" description="HTH tetR-type" evidence="3">
    <location>
        <begin position="11"/>
        <end position="71"/>
    </location>
</feature>
<dbReference type="InterPro" id="IPR009057">
    <property type="entry name" value="Homeodomain-like_sf"/>
</dbReference>
<dbReference type="InterPro" id="IPR036271">
    <property type="entry name" value="Tet_transcr_reg_TetR-rel_C_sf"/>
</dbReference>
<comment type="caution">
    <text evidence="4">The sequence shown here is derived from an EMBL/GenBank/DDBJ whole genome shotgun (WGS) entry which is preliminary data.</text>
</comment>
<reference evidence="4 5" key="1">
    <citation type="submission" date="2020-06" db="EMBL/GenBank/DDBJ databases">
        <title>Taxonomy, biology and ecology of Rhodococcus bacteria occurring in California pistachio and other woody hosts as revealed by genome sequence analyses.</title>
        <authorList>
            <person name="Gai Y."/>
            <person name="Riely B."/>
        </authorList>
    </citation>
    <scope>NUCLEOTIDE SEQUENCE [LARGE SCALE GENOMIC DNA]</scope>
    <source>
        <strain evidence="4 5">BP-284</strain>
    </source>
</reference>
<evidence type="ECO:0000313" key="5">
    <source>
        <dbReference type="Proteomes" id="UP001520140"/>
    </source>
</evidence>
<name>A0ABS7NTN5_9NOCA</name>
<dbReference type="PANTHER" id="PTHR30055:SF237">
    <property type="entry name" value="TRANSCRIPTIONAL REPRESSOR MCE3R"/>
    <property type="match status" value="1"/>
</dbReference>
<dbReference type="PANTHER" id="PTHR30055">
    <property type="entry name" value="HTH-TYPE TRANSCRIPTIONAL REGULATOR RUTR"/>
    <property type="match status" value="1"/>
</dbReference>
<keyword evidence="5" id="KW-1185">Reference proteome</keyword>
<feature type="DNA-binding region" description="H-T-H motif" evidence="2">
    <location>
        <begin position="34"/>
        <end position="53"/>
    </location>
</feature>
<dbReference type="Gene3D" id="1.10.357.10">
    <property type="entry name" value="Tetracycline Repressor, domain 2"/>
    <property type="match status" value="1"/>
</dbReference>
<dbReference type="EMBL" id="JABUKG010000010">
    <property type="protein sequence ID" value="MBY6321388.1"/>
    <property type="molecule type" value="Genomic_DNA"/>
</dbReference>
<keyword evidence="1 2" id="KW-0238">DNA-binding</keyword>
<dbReference type="RefSeq" id="WP_068103279.1">
    <property type="nucleotide sequence ID" value="NZ_JABUKE010000012.1"/>
</dbReference>
<dbReference type="PROSITE" id="PS50977">
    <property type="entry name" value="HTH_TETR_2"/>
    <property type="match status" value="1"/>
</dbReference>
<evidence type="ECO:0000313" key="4">
    <source>
        <dbReference type="EMBL" id="MBY6321388.1"/>
    </source>
</evidence>
<evidence type="ECO:0000256" key="2">
    <source>
        <dbReference type="PROSITE-ProRule" id="PRU00335"/>
    </source>
</evidence>